<keyword evidence="2" id="KW-0812">Transmembrane</keyword>
<keyword evidence="2" id="KW-0472">Membrane</keyword>
<organism evidence="5 6">
    <name type="scientific">Kalanchoe fedtschenkoi</name>
    <name type="common">Lavender scallops</name>
    <name type="synonym">South American air plant</name>
    <dbReference type="NCBI Taxonomy" id="63787"/>
    <lineage>
        <taxon>Eukaryota</taxon>
        <taxon>Viridiplantae</taxon>
        <taxon>Streptophyta</taxon>
        <taxon>Embryophyta</taxon>
        <taxon>Tracheophyta</taxon>
        <taxon>Spermatophyta</taxon>
        <taxon>Magnoliopsida</taxon>
        <taxon>eudicotyledons</taxon>
        <taxon>Gunneridae</taxon>
        <taxon>Pentapetalae</taxon>
        <taxon>Saxifragales</taxon>
        <taxon>Crassulaceae</taxon>
        <taxon>Kalanchoe</taxon>
    </lineage>
</organism>
<sequence length="1431" mass="154612">MAVPLRPPCVLLLIVMCFHFGMKRGALVSASDDGDDSDLLAVHGDYSPPSPPSPSLPPHPSSLSCERDLHGVGSLDDTCTLATHLNFTSNVFIQGLGNLCILPGVNFTCRSPGCAILVDLKGDFLVSENVMILAGTLYVNASNASFLQGSVLNVTALAGDPPDAGRGIPSGIQGAGGGHGGRGANCLVDNTKPPEEVWGGDTYAWATLSAPFDYGSPGGSTSREERFGGGGGGRIKFLVTHDIDVSGTFLAEGGNGGIKGGGGSGGSIFIKAHKMTGKGSLSVSGGDGFAGGGGGRLSIDVYGRHDNLKIYFHGGRSYGCPENAGAAGTYYDAVPRRLVVSNNNLSTTTDTFLQDFPTHPLWTNVYIEECARAFLPWLWTRVQGQLRLSSGAVLSFGNVHSTQSEFELMAEELLMSDSVIKVYGALRMSVKIHLMWNSKMQIYGGDDLIVATSLLEASNLVVLKESSAIHSNANLGVHGQGFLNLSGPGDIIEAQRLILSLFTCISVGPGSILRGPLENASENDITPHLYCDLQGCPLELLHPPEDCNVNSSLAFTLQICRVEDIIIEGLLTGSVIHMNWVRDVSVHPSGTITASRLGCEGGVGRGKVLSNGLGSGAGHGGKGGDGYYNGSFFEGGAFYGDADLPCELGSGSGEVDLAGTTAGGGIIVMGSLARSLSSLTVDGSLRSDGQSHAEDIGHHGNSIISDIGPGGGSGGTILLFVRSLILGEFSVLSTFGGHGSPYGGGGGGGGRIHFHWSGIMEGDEYLPIAAVKGTIHTGGGLGRGRGRDGENGTITGKACPKGLYGIFCQECPVGTYKNTVGSDRALCHECPLNELPQRATFVAVRGGVVETPCPYECISERYHLPHCYTALEELINTFGGPWLFGFVLLGFLILSALVLSVARTKLAVAEELQAAPPPRRVSRIDSSFPFLESLNEVLETNRAEESHSHVHRIYFMGPNTFNEPWHLPHSPPAQLLEIVYEDAFNRFVDEINDLAAYQWWAGSVHSLLSVVAYPLAWSWLQRCRKQKLQRLREFVRSEYDHSCLRSCRSRALYEGIKVAATPGLLLGFVDFFLGGDEKRTDLPPTLNQRSPLWLIFEGDGSYIAPFSFQSDNILTSLISQSVPPTIWYRLVAGLNAQLRLVRREHLNLMFGPIINWLDIYANPTICSYGVRVDLAWFQPTTFSYYQYGLLVTSTQSREARSPAADRDKSLSSKRQTRGMARNQLRVTEQLLPCKTSYGFIQHAKNLQILKLKKALYWPFFFVLHNTKPVGHQDLVGLVMSILLLGDFSLVLLTLLQLYSISLFDFFLVLWVLPLGILFPFPAGIRALFSHGPRRAANLARIYAVWNVISMTNVVVAFVCGFYNYKTHASKNHLNLPTWSFSMDESEWWMLPSGLVLCKVVQSRLIQYHVANQEIQDYSLYSNDPNLFWQQS</sequence>
<evidence type="ECO:0000256" key="3">
    <source>
        <dbReference type="SAM" id="SignalP"/>
    </source>
</evidence>
<dbReference type="Pfam" id="PF26010">
    <property type="entry name" value="DUF8003"/>
    <property type="match status" value="1"/>
</dbReference>
<evidence type="ECO:0000256" key="1">
    <source>
        <dbReference type="SAM" id="MobiDB-lite"/>
    </source>
</evidence>
<feature type="transmembrane region" description="Helical" evidence="2">
    <location>
        <begin position="1302"/>
        <end position="1322"/>
    </location>
</feature>
<evidence type="ECO:0000256" key="2">
    <source>
        <dbReference type="SAM" id="Phobius"/>
    </source>
</evidence>
<evidence type="ECO:0000313" key="5">
    <source>
        <dbReference type="EnsemblPlants" id="Kaladp0090s0054.1.v1.1"/>
    </source>
</evidence>
<feature type="transmembrane region" description="Helical" evidence="2">
    <location>
        <begin position="1342"/>
        <end position="1364"/>
    </location>
</feature>
<feature type="region of interest" description="Disordered" evidence="1">
    <location>
        <begin position="40"/>
        <end position="62"/>
    </location>
</feature>
<feature type="chain" id="PRO_5029773723" description="DUF8003 domain-containing protein" evidence="3">
    <location>
        <begin position="26"/>
        <end position="1431"/>
    </location>
</feature>
<feature type="compositionally biased region" description="Pro residues" evidence="1">
    <location>
        <begin position="48"/>
        <end position="60"/>
    </location>
</feature>
<dbReference type="PANTHER" id="PTHR31513:SF10">
    <property type="entry name" value="TYROSINE-PROTEIN KINASE EPHRIN TYPE A_B RECEPTOR-LIKE DOMAIN-CONTAINING PROTEIN"/>
    <property type="match status" value="1"/>
</dbReference>
<dbReference type="EnsemblPlants" id="Kaladp0090s0054.1.v1.1">
    <property type="protein sequence ID" value="Kaladp0090s0054.1.v1.1"/>
    <property type="gene ID" value="Kaladp0090s0054.v1.1"/>
</dbReference>
<accession>A0A7N0UVE7</accession>
<dbReference type="PANTHER" id="PTHR31513">
    <property type="entry name" value="EPHRIN TYPE-B RECEPTOR"/>
    <property type="match status" value="1"/>
</dbReference>
<feature type="transmembrane region" description="Helical" evidence="2">
    <location>
        <begin position="1274"/>
        <end position="1295"/>
    </location>
</feature>
<proteinExistence type="predicted"/>
<dbReference type="InterPro" id="IPR058316">
    <property type="entry name" value="DUF8003"/>
</dbReference>
<feature type="domain" description="DUF8003" evidence="4">
    <location>
        <begin position="794"/>
        <end position="868"/>
    </location>
</feature>
<evidence type="ECO:0000313" key="6">
    <source>
        <dbReference type="Proteomes" id="UP000594263"/>
    </source>
</evidence>
<protein>
    <recommendedName>
        <fullName evidence="4">DUF8003 domain-containing protein</fullName>
    </recommendedName>
</protein>
<keyword evidence="6" id="KW-1185">Reference proteome</keyword>
<dbReference type="Proteomes" id="UP000594263">
    <property type="component" value="Unplaced"/>
</dbReference>
<name>A0A7N0UVE7_KALFE</name>
<feature type="signal peptide" evidence="3">
    <location>
        <begin position="1"/>
        <end position="25"/>
    </location>
</feature>
<keyword evidence="2" id="KW-1133">Transmembrane helix</keyword>
<keyword evidence="3" id="KW-0732">Signal</keyword>
<dbReference type="OMA" id="YFQGPNT"/>
<dbReference type="Gramene" id="Kaladp0090s0054.1.v1.1">
    <property type="protein sequence ID" value="Kaladp0090s0054.1.v1.1"/>
    <property type="gene ID" value="Kaladp0090s0054.v1.1"/>
</dbReference>
<feature type="region of interest" description="Disordered" evidence="1">
    <location>
        <begin position="1198"/>
        <end position="1219"/>
    </location>
</feature>
<evidence type="ECO:0000259" key="4">
    <source>
        <dbReference type="Pfam" id="PF26010"/>
    </source>
</evidence>
<feature type="compositionally biased region" description="Basic and acidic residues" evidence="1">
    <location>
        <begin position="1198"/>
        <end position="1210"/>
    </location>
</feature>
<reference evidence="5" key="1">
    <citation type="submission" date="2021-01" db="UniProtKB">
        <authorList>
            <consortium name="EnsemblPlants"/>
        </authorList>
    </citation>
    <scope>IDENTIFICATION</scope>
</reference>
<feature type="transmembrane region" description="Helical" evidence="2">
    <location>
        <begin position="882"/>
        <end position="902"/>
    </location>
</feature>